<dbReference type="EMBL" id="JBHRYN010000012">
    <property type="protein sequence ID" value="MFC3701975.1"/>
    <property type="molecule type" value="Genomic_DNA"/>
</dbReference>
<dbReference type="InterPro" id="IPR005069">
    <property type="entry name" value="Nucl-diP-sugar_transferase"/>
</dbReference>
<dbReference type="Proteomes" id="UP001595710">
    <property type="component" value="Unassembled WGS sequence"/>
</dbReference>
<keyword evidence="3" id="KW-1185">Reference proteome</keyword>
<dbReference type="Pfam" id="PF03407">
    <property type="entry name" value="Nucleotid_trans"/>
    <property type="match status" value="1"/>
</dbReference>
<accession>A0ABV7WU58</accession>
<feature type="domain" description="Nucleotide-diphospho-sugar transferase" evidence="1">
    <location>
        <begin position="28"/>
        <end position="160"/>
    </location>
</feature>
<dbReference type="GO" id="GO:0016740">
    <property type="term" value="F:transferase activity"/>
    <property type="evidence" value="ECO:0007669"/>
    <property type="project" value="UniProtKB-KW"/>
</dbReference>
<dbReference type="InterPro" id="IPR029044">
    <property type="entry name" value="Nucleotide-diphossugar_trans"/>
</dbReference>
<evidence type="ECO:0000313" key="3">
    <source>
        <dbReference type="Proteomes" id="UP001595710"/>
    </source>
</evidence>
<name>A0ABV7WU58_9GAMM</name>
<dbReference type="SUPFAM" id="SSF53448">
    <property type="entry name" value="Nucleotide-diphospho-sugar transferases"/>
    <property type="match status" value="1"/>
</dbReference>
<organism evidence="2 3">
    <name type="scientific">Reinekea marina</name>
    <dbReference type="NCBI Taxonomy" id="1310421"/>
    <lineage>
        <taxon>Bacteria</taxon>
        <taxon>Pseudomonadati</taxon>
        <taxon>Pseudomonadota</taxon>
        <taxon>Gammaproteobacteria</taxon>
        <taxon>Oceanospirillales</taxon>
        <taxon>Saccharospirillaceae</taxon>
        <taxon>Reinekea</taxon>
    </lineage>
</organism>
<dbReference type="RefSeq" id="WP_290281718.1">
    <property type="nucleotide sequence ID" value="NZ_JAUFQI010000001.1"/>
</dbReference>
<keyword evidence="2" id="KW-0808">Transferase</keyword>
<evidence type="ECO:0000313" key="2">
    <source>
        <dbReference type="EMBL" id="MFC3701975.1"/>
    </source>
</evidence>
<comment type="caution">
    <text evidence="2">The sequence shown here is derived from an EMBL/GenBank/DDBJ whole genome shotgun (WGS) entry which is preliminary data.</text>
</comment>
<sequence>MRVVGYYTTDTTYKDHVELLKKSLERFKVEYDFIEIAPADWLKATAFKPTAILELMEKHQESVLYLDVDSVIHENVEKYFETLDADIAAHYKDENELISSTVYLNYNEQILELLRTWRDQMVKTPEIWDQKVLQNLLESPQFKHLRLFKLPPSYTYIFDLTKKTHPNLKPVIEQLQASREARHAKVMATAKYKRWSKFGLYPRSTHRMRSRRKRLEELSKEYNVKFTYSYTP</sequence>
<proteinExistence type="predicted"/>
<reference evidence="3" key="1">
    <citation type="journal article" date="2019" name="Int. J. Syst. Evol. Microbiol.">
        <title>The Global Catalogue of Microorganisms (GCM) 10K type strain sequencing project: providing services to taxonomists for standard genome sequencing and annotation.</title>
        <authorList>
            <consortium name="The Broad Institute Genomics Platform"/>
            <consortium name="The Broad Institute Genome Sequencing Center for Infectious Disease"/>
            <person name="Wu L."/>
            <person name="Ma J."/>
        </authorList>
    </citation>
    <scope>NUCLEOTIDE SEQUENCE [LARGE SCALE GENOMIC DNA]</scope>
    <source>
        <strain evidence="3">CECT 8288</strain>
    </source>
</reference>
<evidence type="ECO:0000259" key="1">
    <source>
        <dbReference type="Pfam" id="PF03407"/>
    </source>
</evidence>
<gene>
    <name evidence="2" type="ORF">ACFOND_10015</name>
</gene>
<protein>
    <submittedName>
        <fullName evidence="2">Nucleotide-diphospho-sugar transferase</fullName>
    </submittedName>
</protein>